<name>A0A0D0BYD4_9AGAR</name>
<keyword evidence="2" id="KW-1185">Reference proteome</keyword>
<dbReference type="AlphaFoldDB" id="A0A0D0BYD4"/>
<evidence type="ECO:0008006" key="3">
    <source>
        <dbReference type="Google" id="ProtNLM"/>
    </source>
</evidence>
<gene>
    <name evidence="1" type="ORF">GYMLUDRAFT_182823</name>
</gene>
<evidence type="ECO:0000313" key="1">
    <source>
        <dbReference type="EMBL" id="KIK50417.1"/>
    </source>
</evidence>
<sequence length="166" mass="19753">MLLKPDPPEVYDGLADVRPFIKYVTEGTAYVRDGRVPKNRRVLKLSKYLSGKAYQFYLTTVADSPFDWRLKKFFTELYNYCFPLTYRMDQRRKLKRCFQNDKSVREHLAELNDLFNTIGLIDECEKVHKLWSSLNRKIQKGLWREKLNPEISFYDEIANAAELVEI</sequence>
<evidence type="ECO:0000313" key="2">
    <source>
        <dbReference type="Proteomes" id="UP000053593"/>
    </source>
</evidence>
<accession>A0A0D0BYD4</accession>
<protein>
    <recommendedName>
        <fullName evidence="3">Retrotransposon gag domain-containing protein</fullName>
    </recommendedName>
</protein>
<dbReference type="OrthoDB" id="3267748at2759"/>
<feature type="non-terminal residue" evidence="1">
    <location>
        <position position="166"/>
    </location>
</feature>
<proteinExistence type="predicted"/>
<dbReference type="EMBL" id="KN834904">
    <property type="protein sequence ID" value="KIK50417.1"/>
    <property type="molecule type" value="Genomic_DNA"/>
</dbReference>
<dbReference type="HOGENOM" id="CLU_108608_0_0_1"/>
<organism evidence="1 2">
    <name type="scientific">Collybiopsis luxurians FD-317 M1</name>
    <dbReference type="NCBI Taxonomy" id="944289"/>
    <lineage>
        <taxon>Eukaryota</taxon>
        <taxon>Fungi</taxon>
        <taxon>Dikarya</taxon>
        <taxon>Basidiomycota</taxon>
        <taxon>Agaricomycotina</taxon>
        <taxon>Agaricomycetes</taxon>
        <taxon>Agaricomycetidae</taxon>
        <taxon>Agaricales</taxon>
        <taxon>Marasmiineae</taxon>
        <taxon>Omphalotaceae</taxon>
        <taxon>Collybiopsis</taxon>
        <taxon>Collybiopsis luxurians</taxon>
    </lineage>
</organism>
<reference evidence="1 2" key="1">
    <citation type="submission" date="2014-04" db="EMBL/GenBank/DDBJ databases">
        <title>Evolutionary Origins and Diversification of the Mycorrhizal Mutualists.</title>
        <authorList>
            <consortium name="DOE Joint Genome Institute"/>
            <consortium name="Mycorrhizal Genomics Consortium"/>
            <person name="Kohler A."/>
            <person name="Kuo A."/>
            <person name="Nagy L.G."/>
            <person name="Floudas D."/>
            <person name="Copeland A."/>
            <person name="Barry K.W."/>
            <person name="Cichocki N."/>
            <person name="Veneault-Fourrey C."/>
            <person name="LaButti K."/>
            <person name="Lindquist E.A."/>
            <person name="Lipzen A."/>
            <person name="Lundell T."/>
            <person name="Morin E."/>
            <person name="Murat C."/>
            <person name="Riley R."/>
            <person name="Ohm R."/>
            <person name="Sun H."/>
            <person name="Tunlid A."/>
            <person name="Henrissat B."/>
            <person name="Grigoriev I.V."/>
            <person name="Hibbett D.S."/>
            <person name="Martin F."/>
        </authorList>
    </citation>
    <scope>NUCLEOTIDE SEQUENCE [LARGE SCALE GENOMIC DNA]</scope>
    <source>
        <strain evidence="1 2">FD-317 M1</strain>
    </source>
</reference>
<dbReference type="Proteomes" id="UP000053593">
    <property type="component" value="Unassembled WGS sequence"/>
</dbReference>